<keyword evidence="1" id="KW-0812">Transmembrane</keyword>
<evidence type="ECO:0000313" key="3">
    <source>
        <dbReference type="Proteomes" id="UP000032210"/>
    </source>
</evidence>
<accession>A0A0D0TR00</accession>
<gene>
    <name evidence="2" type="ORF">PFLU3_04000</name>
</gene>
<protein>
    <submittedName>
        <fullName evidence="2">Uncharacterized protein</fullName>
    </submittedName>
</protein>
<dbReference type="EMBL" id="JXCQ01000003">
    <property type="protein sequence ID" value="KIR24169.1"/>
    <property type="molecule type" value="Genomic_DNA"/>
</dbReference>
<feature type="transmembrane region" description="Helical" evidence="1">
    <location>
        <begin position="26"/>
        <end position="50"/>
    </location>
</feature>
<dbReference type="AlphaFoldDB" id="A0A0D0TR00"/>
<keyword evidence="1" id="KW-0472">Membrane</keyword>
<dbReference type="PATRIC" id="fig|294.125.peg.405"/>
<reference evidence="2 3" key="1">
    <citation type="submission" date="2015-01" db="EMBL/GenBank/DDBJ databases">
        <title>Genome sequence of the beneficial rhizobacterium Pseudomonas fluorescens 2-79.</title>
        <authorList>
            <person name="Thuermer A."/>
            <person name="Daniel R."/>
        </authorList>
    </citation>
    <scope>NUCLEOTIDE SEQUENCE [LARGE SCALE GENOMIC DNA]</scope>
    <source>
        <strain evidence="2 3">2-79</strain>
    </source>
</reference>
<name>A0A0D0TR00_PSEFL</name>
<comment type="caution">
    <text evidence="2">The sequence shown here is derived from an EMBL/GenBank/DDBJ whole genome shotgun (WGS) entry which is preliminary data.</text>
</comment>
<organism evidence="2 3">
    <name type="scientific">Pseudomonas fluorescens</name>
    <dbReference type="NCBI Taxonomy" id="294"/>
    <lineage>
        <taxon>Bacteria</taxon>
        <taxon>Pseudomonadati</taxon>
        <taxon>Pseudomonadota</taxon>
        <taxon>Gammaproteobacteria</taxon>
        <taxon>Pseudomonadales</taxon>
        <taxon>Pseudomonadaceae</taxon>
        <taxon>Pseudomonas</taxon>
    </lineage>
</organism>
<keyword evidence="1" id="KW-1133">Transmembrane helix</keyword>
<proteinExistence type="predicted"/>
<dbReference type="Proteomes" id="UP000032210">
    <property type="component" value="Unassembled WGS sequence"/>
</dbReference>
<sequence length="109" mass="12827">MSGKIVQKDFPELDMKKAKRIRYLDWFMDGLMIAMLFITITVVNQSILVWRVYNANEKIIAPYITSSDLLKIKSQFSQIKTEKEYKVLFEAMQSVALKNKIELRSESTW</sequence>
<evidence type="ECO:0000313" key="2">
    <source>
        <dbReference type="EMBL" id="KIR24169.1"/>
    </source>
</evidence>
<evidence type="ECO:0000256" key="1">
    <source>
        <dbReference type="SAM" id="Phobius"/>
    </source>
</evidence>